<proteinExistence type="predicted"/>
<evidence type="ECO:0000256" key="1">
    <source>
        <dbReference type="SAM" id="Phobius"/>
    </source>
</evidence>
<dbReference type="EMBL" id="HACM01008924">
    <property type="protein sequence ID" value="CRZ09366.1"/>
    <property type="molecule type" value="Transcribed_RNA"/>
</dbReference>
<sequence length="131" mass="14789">DSQLCQKAMFRHTCNRIRSVAHRRFAATQEGGVGGQHLQQHPFRQLFPAQPPVDKPLSQDFEFTWDDGVAPEPALDLHENVAHIPALALLGTMASVVAGFYFYIKSLDPASWKPVVPRTLTFNPFEEFEKK</sequence>
<evidence type="ECO:0000313" key="2">
    <source>
        <dbReference type="EMBL" id="CRZ09366.1"/>
    </source>
</evidence>
<protein>
    <submittedName>
        <fullName evidence="2">Uncharacterized protein</fullName>
    </submittedName>
</protein>
<feature type="non-terminal residue" evidence="2">
    <location>
        <position position="1"/>
    </location>
</feature>
<keyword evidence="1" id="KW-0472">Membrane</keyword>
<accession>A0A0H5R6A3</accession>
<keyword evidence="1" id="KW-0812">Transmembrane</keyword>
<feature type="transmembrane region" description="Helical" evidence="1">
    <location>
        <begin position="82"/>
        <end position="104"/>
    </location>
</feature>
<reference evidence="2" key="1">
    <citation type="submission" date="2015-04" db="EMBL/GenBank/DDBJ databases">
        <title>The genome sequence of the plant pathogenic Rhizarian Plasmodiophora brassicae reveals insights in its biotrophic life cycle and the origin of chitin synthesis.</title>
        <authorList>
            <person name="Schwelm A."/>
            <person name="Fogelqvist J."/>
            <person name="Knaust A."/>
            <person name="Julke S."/>
            <person name="Lilja T."/>
            <person name="Dhandapani V."/>
            <person name="Bonilla-Rosso G."/>
            <person name="Karlsson M."/>
            <person name="Shevchenko A."/>
            <person name="Choi S.R."/>
            <person name="Kim H.G."/>
            <person name="Park J.Y."/>
            <person name="Lim Y.P."/>
            <person name="Ludwig-Muller J."/>
            <person name="Dixelius C."/>
        </authorList>
    </citation>
    <scope>NUCLEOTIDE SEQUENCE</scope>
    <source>
        <tissue evidence="2">Potato root galls</tissue>
    </source>
</reference>
<name>A0A0H5R6A3_9EUKA</name>
<dbReference type="AlphaFoldDB" id="A0A0H5R6A3"/>
<organism evidence="2">
    <name type="scientific">Spongospora subterranea</name>
    <dbReference type="NCBI Taxonomy" id="70186"/>
    <lineage>
        <taxon>Eukaryota</taxon>
        <taxon>Sar</taxon>
        <taxon>Rhizaria</taxon>
        <taxon>Endomyxa</taxon>
        <taxon>Phytomyxea</taxon>
        <taxon>Plasmodiophorida</taxon>
        <taxon>Plasmodiophoridae</taxon>
        <taxon>Spongospora</taxon>
    </lineage>
</organism>
<keyword evidence="1" id="KW-1133">Transmembrane helix</keyword>